<keyword evidence="5" id="KW-0694">RNA-binding</keyword>
<dbReference type="InterPro" id="IPR001163">
    <property type="entry name" value="Sm_dom_euk/arc"/>
</dbReference>
<dbReference type="AlphaFoldDB" id="A0A1Y1VA57"/>
<dbReference type="InterPro" id="IPR044641">
    <property type="entry name" value="Lsm7/SmG-like"/>
</dbReference>
<comment type="caution">
    <text evidence="10">The sequence shown here is derived from an EMBL/GenBank/DDBJ whole genome shotgun (WGS) entry which is preliminary data.</text>
</comment>
<dbReference type="InterPro" id="IPR017132">
    <property type="entry name" value="Lsm7"/>
</dbReference>
<dbReference type="GO" id="GO:0005688">
    <property type="term" value="C:U6 snRNP"/>
    <property type="evidence" value="ECO:0007669"/>
    <property type="project" value="EnsemblFungi"/>
</dbReference>
<dbReference type="GO" id="GO:0008033">
    <property type="term" value="P:tRNA processing"/>
    <property type="evidence" value="ECO:0007669"/>
    <property type="project" value="EnsemblFungi"/>
</dbReference>
<proteinExistence type="inferred from homology"/>
<evidence type="ECO:0000256" key="4">
    <source>
        <dbReference type="ARBA" id="ARBA00022728"/>
    </source>
</evidence>
<evidence type="ECO:0000313" key="11">
    <source>
        <dbReference type="Proteomes" id="UP000193719"/>
    </source>
</evidence>
<evidence type="ECO:0000256" key="7">
    <source>
        <dbReference type="ARBA" id="ARBA00023242"/>
    </source>
</evidence>
<reference evidence="10 11" key="1">
    <citation type="submission" date="2016-08" db="EMBL/GenBank/DDBJ databases">
        <title>Genomes of anaerobic fungi encode conserved fungal cellulosomes for biomass hydrolysis.</title>
        <authorList>
            <consortium name="DOE Joint Genome Institute"/>
            <person name="Haitjema C.H."/>
            <person name="Gilmore S.P."/>
            <person name="Henske J.K."/>
            <person name="Solomon K.V."/>
            <person name="De Groot R."/>
            <person name="Kuo A."/>
            <person name="Mondo S.J."/>
            <person name="Salamov A.A."/>
            <person name="Labutti K."/>
            <person name="Zhao Z."/>
            <person name="Chiniquy J."/>
            <person name="Barry K."/>
            <person name="Brewer H.M."/>
            <person name="Purvine S.O."/>
            <person name="Wright A.T."/>
            <person name="Boxma B."/>
            <person name="Van Alen T."/>
            <person name="Hackstein J.H."/>
            <person name="Baker S.E."/>
            <person name="Grigoriev I.V."/>
            <person name="O'Malley M.A."/>
        </authorList>
    </citation>
    <scope>NUCLEOTIDE SEQUENCE [LARGE SCALE GENOMIC DNA]</scope>
    <source>
        <strain evidence="11">finn</strain>
    </source>
</reference>
<evidence type="ECO:0000256" key="3">
    <source>
        <dbReference type="ARBA" id="ARBA00022664"/>
    </source>
</evidence>
<dbReference type="GO" id="GO:0005682">
    <property type="term" value="C:U5 snRNP"/>
    <property type="evidence" value="ECO:0007669"/>
    <property type="project" value="EnsemblFungi"/>
</dbReference>
<comment type="subcellular location">
    <subcellularLocation>
        <location evidence="1">Nucleus</location>
    </subcellularLocation>
</comment>
<dbReference type="SMART" id="SM00651">
    <property type="entry name" value="Sm"/>
    <property type="match status" value="1"/>
</dbReference>
<dbReference type="GO" id="GO:0000290">
    <property type="term" value="P:deadenylation-dependent decapping of nuclear-transcribed mRNA"/>
    <property type="evidence" value="ECO:0007669"/>
    <property type="project" value="EnsemblFungi"/>
</dbReference>
<evidence type="ECO:0000256" key="1">
    <source>
        <dbReference type="ARBA" id="ARBA00004123"/>
    </source>
</evidence>
<protein>
    <submittedName>
        <fullName evidence="10">U6 snRNA-associated Sm-like protein LSm7-like protein</fullName>
    </submittedName>
</protein>
<reference evidence="10 11" key="2">
    <citation type="submission" date="2016-08" db="EMBL/GenBank/DDBJ databases">
        <title>Pervasive Adenine N6-methylation of Active Genes in Fungi.</title>
        <authorList>
            <consortium name="DOE Joint Genome Institute"/>
            <person name="Mondo S.J."/>
            <person name="Dannebaum R.O."/>
            <person name="Kuo R.C."/>
            <person name="Labutti K."/>
            <person name="Haridas S."/>
            <person name="Kuo A."/>
            <person name="Salamov A."/>
            <person name="Ahrendt S.R."/>
            <person name="Lipzen A."/>
            <person name="Sullivan W."/>
            <person name="Andreopoulos W.B."/>
            <person name="Clum A."/>
            <person name="Lindquist E."/>
            <person name="Daum C."/>
            <person name="Ramamoorthy G.K."/>
            <person name="Gryganskyi A."/>
            <person name="Culley D."/>
            <person name="Magnuson J.K."/>
            <person name="James T.Y."/>
            <person name="O'Malley M.A."/>
            <person name="Stajich J.E."/>
            <person name="Spatafora J.W."/>
            <person name="Visel A."/>
            <person name="Grigoriev I.V."/>
        </authorList>
    </citation>
    <scope>NUCLEOTIDE SEQUENCE [LARGE SCALE GENOMIC DNA]</scope>
    <source>
        <strain evidence="11">finn</strain>
    </source>
</reference>
<evidence type="ECO:0000256" key="2">
    <source>
        <dbReference type="ARBA" id="ARBA00006850"/>
    </source>
</evidence>
<dbReference type="GO" id="GO:0008266">
    <property type="term" value="F:poly(U) RNA binding"/>
    <property type="evidence" value="ECO:0007669"/>
    <property type="project" value="EnsemblFungi"/>
</dbReference>
<dbReference type="PROSITE" id="PS52002">
    <property type="entry name" value="SM"/>
    <property type="match status" value="1"/>
</dbReference>
<name>A0A1Y1VA57_9FUNG</name>
<evidence type="ECO:0000313" key="10">
    <source>
        <dbReference type="EMBL" id="ORX50383.1"/>
    </source>
</evidence>
<keyword evidence="11" id="KW-1185">Reference proteome</keyword>
<dbReference type="GO" id="GO:0005689">
    <property type="term" value="C:U12-type spliceosomal complex"/>
    <property type="evidence" value="ECO:0007669"/>
    <property type="project" value="TreeGrafter"/>
</dbReference>
<feature type="domain" description="Sm" evidence="9">
    <location>
        <begin position="11"/>
        <end position="89"/>
    </location>
</feature>
<evidence type="ECO:0000259" key="9">
    <source>
        <dbReference type="PROSITE" id="PS52002"/>
    </source>
</evidence>
<dbReference type="GO" id="GO:1990726">
    <property type="term" value="C:Lsm1-7-Pat1 complex"/>
    <property type="evidence" value="ECO:0007669"/>
    <property type="project" value="EnsemblFungi"/>
</dbReference>
<dbReference type="Pfam" id="PF01423">
    <property type="entry name" value="LSM"/>
    <property type="match status" value="1"/>
</dbReference>
<organism evidence="10 11">
    <name type="scientific">Piromyces finnis</name>
    <dbReference type="NCBI Taxonomy" id="1754191"/>
    <lineage>
        <taxon>Eukaryota</taxon>
        <taxon>Fungi</taxon>
        <taxon>Fungi incertae sedis</taxon>
        <taxon>Chytridiomycota</taxon>
        <taxon>Chytridiomycota incertae sedis</taxon>
        <taxon>Neocallimastigomycetes</taxon>
        <taxon>Neocallimastigales</taxon>
        <taxon>Neocallimastigaceae</taxon>
        <taxon>Piromyces</taxon>
    </lineage>
</organism>
<gene>
    <name evidence="10" type="ORF">BCR36DRAFT_583514</name>
</gene>
<dbReference type="GO" id="GO:0071013">
    <property type="term" value="C:catalytic step 2 spliceosome"/>
    <property type="evidence" value="ECO:0007669"/>
    <property type="project" value="TreeGrafter"/>
</dbReference>
<dbReference type="SUPFAM" id="SSF50182">
    <property type="entry name" value="Sm-like ribonucleoproteins"/>
    <property type="match status" value="1"/>
</dbReference>
<dbReference type="STRING" id="1754191.A0A1Y1VA57"/>
<comment type="similarity">
    <text evidence="2">Belongs to the snRNP Sm proteins family.</text>
</comment>
<keyword evidence="8" id="KW-0687">Ribonucleoprotein</keyword>
<dbReference type="CDD" id="cd01729">
    <property type="entry name" value="LSm7"/>
    <property type="match status" value="1"/>
</dbReference>
<dbReference type="GO" id="GO:0000398">
    <property type="term" value="P:mRNA splicing, via spliceosome"/>
    <property type="evidence" value="ECO:0007669"/>
    <property type="project" value="EnsemblFungi"/>
</dbReference>
<sequence>MQNQDRPKTKENILDLSRYMDKRVRVKFNGKREVTGILKGFDQLLNIVLDDTKEFLRDEELNITDETRDLGLVVLRGTAIMTVSPDELVEISNPFIKA</sequence>
<dbReference type="InterPro" id="IPR047575">
    <property type="entry name" value="Sm"/>
</dbReference>
<dbReference type="PANTHER" id="PTHR10553:SF5">
    <property type="entry name" value="U6 SNRNA-ASSOCIATED SM-LIKE PROTEIN LSM7"/>
    <property type="match status" value="1"/>
</dbReference>
<evidence type="ECO:0000256" key="8">
    <source>
        <dbReference type="ARBA" id="ARBA00023274"/>
    </source>
</evidence>
<keyword evidence="7" id="KW-0539">Nucleus</keyword>
<dbReference type="PANTHER" id="PTHR10553">
    <property type="entry name" value="SMALL NUCLEAR RIBONUCLEOPROTEIN"/>
    <property type="match status" value="1"/>
</dbReference>
<dbReference type="GO" id="GO:0030620">
    <property type="term" value="F:U2 snRNA binding"/>
    <property type="evidence" value="ECO:0007669"/>
    <property type="project" value="EnsemblFungi"/>
</dbReference>
<dbReference type="EMBL" id="MCFH01000021">
    <property type="protein sequence ID" value="ORX50383.1"/>
    <property type="molecule type" value="Genomic_DNA"/>
</dbReference>
<dbReference type="PIRSF" id="PIRSF037188">
    <property type="entry name" value="U6_snRNA_Lsm7"/>
    <property type="match status" value="1"/>
</dbReference>
<dbReference type="GO" id="GO:0000932">
    <property type="term" value="C:P-body"/>
    <property type="evidence" value="ECO:0007669"/>
    <property type="project" value="EnsemblFungi"/>
</dbReference>
<dbReference type="GO" id="GO:0005730">
    <property type="term" value="C:nucleolus"/>
    <property type="evidence" value="ECO:0007669"/>
    <property type="project" value="EnsemblFungi"/>
</dbReference>
<dbReference type="InterPro" id="IPR010920">
    <property type="entry name" value="LSM_dom_sf"/>
</dbReference>
<keyword evidence="6" id="KW-0508">mRNA splicing</keyword>
<keyword evidence="4" id="KW-0747">Spliceosome</keyword>
<accession>A0A1Y1VA57</accession>
<keyword evidence="3" id="KW-0507">mRNA processing</keyword>
<evidence type="ECO:0000256" key="5">
    <source>
        <dbReference type="ARBA" id="ARBA00022884"/>
    </source>
</evidence>
<dbReference type="Gene3D" id="2.30.30.100">
    <property type="match status" value="1"/>
</dbReference>
<dbReference type="Proteomes" id="UP000193719">
    <property type="component" value="Unassembled WGS sequence"/>
</dbReference>
<dbReference type="GO" id="GO:0046540">
    <property type="term" value="C:U4/U6 x U5 tri-snRNP complex"/>
    <property type="evidence" value="ECO:0007669"/>
    <property type="project" value="EnsemblFungi"/>
</dbReference>
<dbReference type="OrthoDB" id="274944at2759"/>
<dbReference type="GO" id="GO:0005732">
    <property type="term" value="C:sno(s)RNA-containing ribonucleoprotein complex"/>
    <property type="evidence" value="ECO:0007669"/>
    <property type="project" value="EnsemblFungi"/>
</dbReference>
<dbReference type="GO" id="GO:0030490">
    <property type="term" value="P:maturation of SSU-rRNA"/>
    <property type="evidence" value="ECO:0007669"/>
    <property type="project" value="EnsemblFungi"/>
</dbReference>
<dbReference type="GO" id="GO:0071004">
    <property type="term" value="C:U2-type prespliceosome"/>
    <property type="evidence" value="ECO:0007669"/>
    <property type="project" value="TreeGrafter"/>
</dbReference>
<evidence type="ECO:0000256" key="6">
    <source>
        <dbReference type="ARBA" id="ARBA00023187"/>
    </source>
</evidence>